<gene>
    <name evidence="11 13" type="primary">tmk</name>
    <name evidence="13" type="ORF">F6S87_04235</name>
</gene>
<accession>A0A6I5NHM5</accession>
<dbReference type="InterPro" id="IPR018095">
    <property type="entry name" value="Thymidylate_kin_CS"/>
</dbReference>
<dbReference type="HAMAP" id="MF_00165">
    <property type="entry name" value="Thymidylate_kinase"/>
    <property type="match status" value="1"/>
</dbReference>
<dbReference type="GO" id="GO:0006227">
    <property type="term" value="P:dUDP biosynthetic process"/>
    <property type="evidence" value="ECO:0007669"/>
    <property type="project" value="TreeGrafter"/>
</dbReference>
<dbReference type="GO" id="GO:0004798">
    <property type="term" value="F:dTMP kinase activity"/>
    <property type="evidence" value="ECO:0007669"/>
    <property type="project" value="UniProtKB-UniRule"/>
</dbReference>
<evidence type="ECO:0000256" key="2">
    <source>
        <dbReference type="ARBA" id="ARBA00012980"/>
    </source>
</evidence>
<keyword evidence="6 11" id="KW-0547">Nucleotide-binding</keyword>
<protein>
    <recommendedName>
        <fullName evidence="3 11">Thymidylate kinase</fullName>
        <ecNumber evidence="2 11">2.7.4.9</ecNumber>
    </recommendedName>
    <alternativeName>
        <fullName evidence="11">dTMP kinase</fullName>
    </alternativeName>
</protein>
<evidence type="ECO:0000256" key="1">
    <source>
        <dbReference type="ARBA" id="ARBA00009776"/>
    </source>
</evidence>
<comment type="catalytic activity">
    <reaction evidence="9 11">
        <text>dTMP + ATP = dTDP + ADP</text>
        <dbReference type="Rhea" id="RHEA:13517"/>
        <dbReference type="ChEBI" id="CHEBI:30616"/>
        <dbReference type="ChEBI" id="CHEBI:58369"/>
        <dbReference type="ChEBI" id="CHEBI:63528"/>
        <dbReference type="ChEBI" id="CHEBI:456216"/>
        <dbReference type="EC" id="2.7.4.9"/>
    </reaction>
</comment>
<dbReference type="PANTHER" id="PTHR10344">
    <property type="entry name" value="THYMIDYLATE KINASE"/>
    <property type="match status" value="1"/>
</dbReference>
<dbReference type="NCBIfam" id="TIGR00041">
    <property type="entry name" value="DTMP_kinase"/>
    <property type="match status" value="1"/>
</dbReference>
<dbReference type="GO" id="GO:0006235">
    <property type="term" value="P:dTTP biosynthetic process"/>
    <property type="evidence" value="ECO:0007669"/>
    <property type="project" value="UniProtKB-UniRule"/>
</dbReference>
<organism evidence="13 14">
    <name type="scientific">Bifidobacterium choloepi</name>
    <dbReference type="NCBI Taxonomy" id="2614131"/>
    <lineage>
        <taxon>Bacteria</taxon>
        <taxon>Bacillati</taxon>
        <taxon>Actinomycetota</taxon>
        <taxon>Actinomycetes</taxon>
        <taxon>Bifidobacteriales</taxon>
        <taxon>Bifidobacteriaceae</taxon>
        <taxon>Bifidobacterium</taxon>
    </lineage>
</organism>
<comment type="function">
    <text evidence="10 11">Phosphorylation of dTMP to form dTDP in both de novo and salvage pathways of dTTP synthesis.</text>
</comment>
<evidence type="ECO:0000256" key="4">
    <source>
        <dbReference type="ARBA" id="ARBA00022679"/>
    </source>
</evidence>
<reference evidence="13 14" key="1">
    <citation type="submission" date="2019-09" db="EMBL/GenBank/DDBJ databases">
        <title>Phylogenetic characterization of a novel taxon of the genus Bifidobacterium: Bifidobacterium choloepi sp. nov.</title>
        <authorList>
            <person name="Modesto M."/>
            <person name="Satti M."/>
        </authorList>
    </citation>
    <scope>NUCLEOTIDE SEQUENCE [LARGE SCALE GENOMIC DNA]</scope>
    <source>
        <strain evidence="13 14">BRDM6</strain>
    </source>
</reference>
<dbReference type="PANTHER" id="PTHR10344:SF4">
    <property type="entry name" value="UMP-CMP KINASE 2, MITOCHONDRIAL"/>
    <property type="match status" value="1"/>
</dbReference>
<evidence type="ECO:0000256" key="10">
    <source>
        <dbReference type="ARBA" id="ARBA00057735"/>
    </source>
</evidence>
<dbReference type="CDD" id="cd01672">
    <property type="entry name" value="TMPK"/>
    <property type="match status" value="1"/>
</dbReference>
<dbReference type="EMBL" id="VYSG01000001">
    <property type="protein sequence ID" value="NEG69823.1"/>
    <property type="molecule type" value="Genomic_DNA"/>
</dbReference>
<feature type="binding site" evidence="11">
    <location>
        <begin position="12"/>
        <end position="19"/>
    </location>
    <ligand>
        <name>ATP</name>
        <dbReference type="ChEBI" id="CHEBI:30616"/>
    </ligand>
</feature>
<dbReference type="PROSITE" id="PS01331">
    <property type="entry name" value="THYMIDYLATE_KINASE"/>
    <property type="match status" value="1"/>
</dbReference>
<dbReference type="Pfam" id="PF02223">
    <property type="entry name" value="Thymidylate_kin"/>
    <property type="match status" value="1"/>
</dbReference>
<comment type="caution">
    <text evidence="13">The sequence shown here is derived from an EMBL/GenBank/DDBJ whole genome shotgun (WGS) entry which is preliminary data.</text>
</comment>
<dbReference type="EC" id="2.7.4.9" evidence="2 11"/>
<evidence type="ECO:0000313" key="13">
    <source>
        <dbReference type="EMBL" id="NEG69823.1"/>
    </source>
</evidence>
<evidence type="ECO:0000256" key="11">
    <source>
        <dbReference type="HAMAP-Rule" id="MF_00165"/>
    </source>
</evidence>
<dbReference type="SUPFAM" id="SSF52540">
    <property type="entry name" value="P-loop containing nucleoside triphosphate hydrolases"/>
    <property type="match status" value="1"/>
</dbReference>
<keyword evidence="14" id="KW-1185">Reference proteome</keyword>
<proteinExistence type="inferred from homology"/>
<evidence type="ECO:0000256" key="6">
    <source>
        <dbReference type="ARBA" id="ARBA00022741"/>
    </source>
</evidence>
<dbReference type="Proteomes" id="UP000469292">
    <property type="component" value="Unassembled WGS sequence"/>
</dbReference>
<keyword evidence="5 11" id="KW-0545">Nucleotide biosynthesis</keyword>
<feature type="domain" description="Thymidylate kinase-like" evidence="12">
    <location>
        <begin position="10"/>
        <end position="199"/>
    </location>
</feature>
<keyword evidence="8 11" id="KW-0067">ATP-binding</keyword>
<evidence type="ECO:0000313" key="14">
    <source>
        <dbReference type="Proteomes" id="UP000469292"/>
    </source>
</evidence>
<dbReference type="InterPro" id="IPR018094">
    <property type="entry name" value="Thymidylate_kinase"/>
</dbReference>
<evidence type="ECO:0000256" key="3">
    <source>
        <dbReference type="ARBA" id="ARBA00017144"/>
    </source>
</evidence>
<sequence length="225" mass="24843">MSTCGMFITFEGVDGAGKTTQVNRLAEYWRAQGREVVTTREPGGTELGITIRKLLLGHDDADEPIAPRTEALLFAADRAQHVAQIVRPALRRGAIVISDRYFDSSIAYQAGGRELGSQEVRELSMWATGGLVPMRTYLLDIDPAESHKRMIAPEDRMESTGDDFQQRTRRAFLAMAAQEPDRFLVVDATASEDEVAEQILSDNLMLSAFTGVAEVHESVETEPAR</sequence>
<keyword evidence="7 11" id="KW-0418">Kinase</keyword>
<evidence type="ECO:0000259" key="12">
    <source>
        <dbReference type="Pfam" id="PF02223"/>
    </source>
</evidence>
<dbReference type="GO" id="GO:0005829">
    <property type="term" value="C:cytosol"/>
    <property type="evidence" value="ECO:0007669"/>
    <property type="project" value="TreeGrafter"/>
</dbReference>
<dbReference type="AlphaFoldDB" id="A0A6I5NHM5"/>
<keyword evidence="4 11" id="KW-0808">Transferase</keyword>
<dbReference type="InterPro" id="IPR027417">
    <property type="entry name" value="P-loop_NTPase"/>
</dbReference>
<evidence type="ECO:0000256" key="5">
    <source>
        <dbReference type="ARBA" id="ARBA00022727"/>
    </source>
</evidence>
<dbReference type="RefSeq" id="WP_163227350.1">
    <property type="nucleotide sequence ID" value="NZ_VYSG01000001.1"/>
</dbReference>
<dbReference type="FunFam" id="3.40.50.300:FF:000225">
    <property type="entry name" value="Thymidylate kinase"/>
    <property type="match status" value="1"/>
</dbReference>
<comment type="similarity">
    <text evidence="1 11">Belongs to the thymidylate kinase family.</text>
</comment>
<evidence type="ECO:0000256" key="8">
    <source>
        <dbReference type="ARBA" id="ARBA00022840"/>
    </source>
</evidence>
<dbReference type="GO" id="GO:0005524">
    <property type="term" value="F:ATP binding"/>
    <property type="evidence" value="ECO:0007669"/>
    <property type="project" value="UniProtKB-UniRule"/>
</dbReference>
<dbReference type="GO" id="GO:0006233">
    <property type="term" value="P:dTDP biosynthetic process"/>
    <property type="evidence" value="ECO:0007669"/>
    <property type="project" value="InterPro"/>
</dbReference>
<dbReference type="InterPro" id="IPR039430">
    <property type="entry name" value="Thymidylate_kin-like_dom"/>
</dbReference>
<name>A0A6I5NHM5_9BIFI</name>
<dbReference type="Gene3D" id="3.40.50.300">
    <property type="entry name" value="P-loop containing nucleotide triphosphate hydrolases"/>
    <property type="match status" value="1"/>
</dbReference>
<evidence type="ECO:0000256" key="9">
    <source>
        <dbReference type="ARBA" id="ARBA00048743"/>
    </source>
</evidence>
<evidence type="ECO:0000256" key="7">
    <source>
        <dbReference type="ARBA" id="ARBA00022777"/>
    </source>
</evidence>